<evidence type="ECO:0000256" key="1">
    <source>
        <dbReference type="SAM" id="Phobius"/>
    </source>
</evidence>
<keyword evidence="1" id="KW-0472">Membrane</keyword>
<gene>
    <name evidence="2" type="ORF">A6V39_03340</name>
</gene>
<keyword evidence="3" id="KW-1185">Reference proteome</keyword>
<dbReference type="Proteomes" id="UP000077623">
    <property type="component" value="Unassembled WGS sequence"/>
</dbReference>
<name>A0A1A9QDY8_9MOLU</name>
<evidence type="ECO:0000313" key="2">
    <source>
        <dbReference type="EMBL" id="OAL09919.1"/>
    </source>
</evidence>
<accession>A0A1A9QDY8</accession>
<keyword evidence="1" id="KW-0812">Transmembrane</keyword>
<feature type="transmembrane region" description="Helical" evidence="1">
    <location>
        <begin position="12"/>
        <end position="31"/>
    </location>
</feature>
<keyword evidence="1" id="KW-1133">Transmembrane helix</keyword>
<evidence type="ECO:0000313" key="3">
    <source>
        <dbReference type="Proteomes" id="UP000077623"/>
    </source>
</evidence>
<dbReference type="AlphaFoldDB" id="A0A1A9QDY8"/>
<proteinExistence type="predicted"/>
<sequence>MQKNRLVKVLPKVGLGLGIATGIFGIIYGTYYSNITTQYYSEIFKEALLDAEGTANQKQWEARTTSLKSAPTNTLAESILLDINPAIAEWTELRDWCKLNIKNTNTGEESKEYKNIRDYCTFSIKDKLENAIDENKSDNDVEWAKVHNALKAIKNNDELDAELIKAREKDVNNEGGKTIKEWCTKAYKKPYTNKKDKVFNIALRICVTQNSA</sequence>
<organism evidence="2 3">
    <name type="scientific">Candidatus Mycoplasma haematobovis</name>
    <dbReference type="NCBI Taxonomy" id="432608"/>
    <lineage>
        <taxon>Bacteria</taxon>
        <taxon>Bacillati</taxon>
        <taxon>Mycoplasmatota</taxon>
        <taxon>Mollicutes</taxon>
        <taxon>Mycoplasmataceae</taxon>
        <taxon>Mycoplasma</taxon>
    </lineage>
</organism>
<reference evidence="3" key="1">
    <citation type="submission" date="2016-04" db="EMBL/GenBank/DDBJ databases">
        <authorList>
            <person name="Quiroz-Castaneda R.E."/>
            <person name="Martinez-Ocampo F."/>
        </authorList>
    </citation>
    <scope>NUCLEOTIDE SEQUENCE [LARGE SCALE GENOMIC DNA]</scope>
    <source>
        <strain evidence="3">INIFAP01</strain>
    </source>
</reference>
<dbReference type="EMBL" id="LWUJ01000012">
    <property type="protein sequence ID" value="OAL09919.1"/>
    <property type="molecule type" value="Genomic_DNA"/>
</dbReference>
<protein>
    <submittedName>
        <fullName evidence="2">Uncharacterized protein</fullName>
    </submittedName>
</protein>
<comment type="caution">
    <text evidence="2">The sequence shown here is derived from an EMBL/GenBank/DDBJ whole genome shotgun (WGS) entry which is preliminary data.</text>
</comment>